<comment type="caution">
    <text evidence="1">The sequence shown here is derived from an EMBL/GenBank/DDBJ whole genome shotgun (WGS) entry which is preliminary data.</text>
</comment>
<dbReference type="EMBL" id="ONZP01000054">
    <property type="protein sequence ID" value="SPJ72178.1"/>
    <property type="molecule type" value="Genomic_DNA"/>
</dbReference>
<reference evidence="1" key="1">
    <citation type="submission" date="2018-03" db="EMBL/GenBank/DDBJ databases">
        <authorList>
            <person name="Guldener U."/>
        </authorList>
    </citation>
    <scope>NUCLEOTIDE SEQUENCE</scope>
</reference>
<evidence type="ECO:0008006" key="3">
    <source>
        <dbReference type="Google" id="ProtNLM"/>
    </source>
</evidence>
<protein>
    <recommendedName>
        <fullName evidence="3">RanBP2-type domain-containing protein</fullName>
    </recommendedName>
</protein>
<dbReference type="AlphaFoldDB" id="A0AAE8SDU3"/>
<gene>
    <name evidence="1" type="ORF">FTOL_01906</name>
</gene>
<evidence type="ECO:0000313" key="2">
    <source>
        <dbReference type="Proteomes" id="UP001187734"/>
    </source>
</evidence>
<proteinExistence type="predicted"/>
<sequence>MSDDLHNRPIKEHTMWTCNKNNGLGGICGHINTIDEYYCEKCGSRRGANTSALDGDCQIIGILTKVDHDGAEYWRYYGPSCFT</sequence>
<evidence type="ECO:0000313" key="1">
    <source>
        <dbReference type="EMBL" id="SPJ72178.1"/>
    </source>
</evidence>
<name>A0AAE8SDU3_9HYPO</name>
<keyword evidence="2" id="KW-1185">Reference proteome</keyword>
<dbReference type="Proteomes" id="UP001187734">
    <property type="component" value="Unassembled WGS sequence"/>
</dbReference>
<accession>A0AAE8SDU3</accession>
<organism evidence="1 2">
    <name type="scientific">Fusarium torulosum</name>
    <dbReference type="NCBI Taxonomy" id="33205"/>
    <lineage>
        <taxon>Eukaryota</taxon>
        <taxon>Fungi</taxon>
        <taxon>Dikarya</taxon>
        <taxon>Ascomycota</taxon>
        <taxon>Pezizomycotina</taxon>
        <taxon>Sordariomycetes</taxon>
        <taxon>Hypocreomycetidae</taxon>
        <taxon>Hypocreales</taxon>
        <taxon>Nectriaceae</taxon>
        <taxon>Fusarium</taxon>
    </lineage>
</organism>